<accession>A0A1M5FSG4</accession>
<evidence type="ECO:0000313" key="4">
    <source>
        <dbReference type="EMBL" id="SHF94132.1"/>
    </source>
</evidence>
<reference evidence="4 5" key="1">
    <citation type="submission" date="2016-11" db="EMBL/GenBank/DDBJ databases">
        <authorList>
            <person name="Jaros S."/>
            <person name="Januszkiewicz K."/>
            <person name="Wedrychowicz H."/>
        </authorList>
    </citation>
    <scope>NUCLEOTIDE SEQUENCE [LARGE SCALE GENOMIC DNA]</scope>
    <source>
        <strain evidence="4 5">DSM 45408</strain>
    </source>
</reference>
<protein>
    <submittedName>
        <fullName evidence="4">Acetyl esterase</fullName>
    </submittedName>
</protein>
<evidence type="ECO:0000313" key="5">
    <source>
        <dbReference type="Proteomes" id="UP000184471"/>
    </source>
</evidence>
<evidence type="ECO:0000259" key="3">
    <source>
        <dbReference type="Pfam" id="PF07859"/>
    </source>
</evidence>
<dbReference type="STRING" id="1070870.SAMN05444351_1362"/>
<dbReference type="GO" id="GO:0016787">
    <property type="term" value="F:hydrolase activity"/>
    <property type="evidence" value="ECO:0007669"/>
    <property type="project" value="UniProtKB-KW"/>
</dbReference>
<dbReference type="InterPro" id="IPR050300">
    <property type="entry name" value="GDXG_lipolytic_enzyme"/>
</dbReference>
<dbReference type="EMBL" id="FQVX01000001">
    <property type="protein sequence ID" value="SHF94132.1"/>
    <property type="molecule type" value="Genomic_DNA"/>
</dbReference>
<dbReference type="OrthoDB" id="3181909at2"/>
<keyword evidence="2" id="KW-0378">Hydrolase</keyword>
<dbReference type="PANTHER" id="PTHR48081">
    <property type="entry name" value="AB HYDROLASE SUPERFAMILY PROTEIN C4A8.06C"/>
    <property type="match status" value="1"/>
</dbReference>
<feature type="domain" description="Alpha/beta hydrolase fold-3" evidence="3">
    <location>
        <begin position="84"/>
        <end position="289"/>
    </location>
</feature>
<dbReference type="Gene3D" id="3.40.50.1820">
    <property type="entry name" value="alpha/beta hydrolase"/>
    <property type="match status" value="1"/>
</dbReference>
<dbReference type="AlphaFoldDB" id="A0A1M5FSG4"/>
<sequence length="316" mass="33266">MAGMDLRVRVLGRLLGRMSVSSMDEERIRRAQAQRIPHNPLTDALLGGVARGVRLTDGTARGAAGDVPVRTYRPQDGDGALPLVVNFHGGGWTLGNLDSADWLCSNVTAAVGAVVVSVDYRLAPGHRWPAAAEDCYAALVDVVARAADLGADPERVAVMGDSAGGNLAAVVCLMARDRSGPRIAHQGLVYPSVDLTMSSPSIDENASAPVLTKADCLAFRDHYLGGQDPTDPYASPLFAPDHTGLPPALVQVAEHDPIRDDGARYTAVLRAAGVPVRHTEYVGMPHGFLAFPRLCRSAPQALAELCAEQTAALAAR</sequence>
<dbReference type="InterPro" id="IPR002168">
    <property type="entry name" value="Lipase_GDXG_HIS_AS"/>
</dbReference>
<dbReference type="Pfam" id="PF07859">
    <property type="entry name" value="Abhydrolase_3"/>
    <property type="match status" value="1"/>
</dbReference>
<comment type="similarity">
    <text evidence="1">Belongs to the 'GDXG' lipolytic enzyme family.</text>
</comment>
<dbReference type="InterPro" id="IPR029058">
    <property type="entry name" value="AB_hydrolase_fold"/>
</dbReference>
<evidence type="ECO:0000256" key="1">
    <source>
        <dbReference type="ARBA" id="ARBA00010515"/>
    </source>
</evidence>
<dbReference type="Proteomes" id="UP000184471">
    <property type="component" value="Unassembled WGS sequence"/>
</dbReference>
<keyword evidence="5" id="KW-1185">Reference proteome</keyword>
<dbReference type="InterPro" id="IPR013094">
    <property type="entry name" value="AB_hydrolase_3"/>
</dbReference>
<dbReference type="PANTHER" id="PTHR48081:SF8">
    <property type="entry name" value="ALPHA_BETA HYDROLASE FOLD-3 DOMAIN-CONTAINING PROTEIN-RELATED"/>
    <property type="match status" value="1"/>
</dbReference>
<dbReference type="SUPFAM" id="SSF53474">
    <property type="entry name" value="alpha/beta-Hydrolases"/>
    <property type="match status" value="1"/>
</dbReference>
<organism evidence="4 5">
    <name type="scientific">Geodermatophilus nigrescens</name>
    <dbReference type="NCBI Taxonomy" id="1070870"/>
    <lineage>
        <taxon>Bacteria</taxon>
        <taxon>Bacillati</taxon>
        <taxon>Actinomycetota</taxon>
        <taxon>Actinomycetes</taxon>
        <taxon>Geodermatophilales</taxon>
        <taxon>Geodermatophilaceae</taxon>
        <taxon>Geodermatophilus</taxon>
    </lineage>
</organism>
<gene>
    <name evidence="4" type="ORF">SAMN05444351_1362</name>
</gene>
<proteinExistence type="inferred from homology"/>
<dbReference type="PROSITE" id="PS01173">
    <property type="entry name" value="LIPASE_GDXG_HIS"/>
    <property type="match status" value="1"/>
</dbReference>
<evidence type="ECO:0000256" key="2">
    <source>
        <dbReference type="ARBA" id="ARBA00022801"/>
    </source>
</evidence>
<name>A0A1M5FSG4_9ACTN</name>